<evidence type="ECO:0000313" key="3">
    <source>
        <dbReference type="Proteomes" id="UP001081283"/>
    </source>
</evidence>
<organism evidence="2 3">
    <name type="scientific">Hoeflea ulvae</name>
    <dbReference type="NCBI Taxonomy" id="2983764"/>
    <lineage>
        <taxon>Bacteria</taxon>
        <taxon>Pseudomonadati</taxon>
        <taxon>Pseudomonadota</taxon>
        <taxon>Alphaproteobacteria</taxon>
        <taxon>Hyphomicrobiales</taxon>
        <taxon>Rhizobiaceae</taxon>
        <taxon>Hoeflea</taxon>
    </lineage>
</organism>
<dbReference type="RefSeq" id="WP_267613321.1">
    <property type="nucleotide sequence ID" value="NZ_JAOVZQ010000001.1"/>
</dbReference>
<evidence type="ECO:0000256" key="1">
    <source>
        <dbReference type="SAM" id="MobiDB-lite"/>
    </source>
</evidence>
<protein>
    <submittedName>
        <fullName evidence="2">Uncharacterized protein</fullName>
    </submittedName>
</protein>
<reference evidence="2" key="1">
    <citation type="submission" date="2022-10" db="EMBL/GenBank/DDBJ databases">
        <title>Hoeflea sp. J2-29, isolated from marine algae.</title>
        <authorList>
            <person name="Kristyanto S."/>
            <person name="Kim J.M."/>
            <person name="Jeon C.O."/>
        </authorList>
    </citation>
    <scope>NUCLEOTIDE SEQUENCE</scope>
    <source>
        <strain evidence="2">J2-29</strain>
    </source>
</reference>
<dbReference type="Proteomes" id="UP001081283">
    <property type="component" value="Unassembled WGS sequence"/>
</dbReference>
<dbReference type="EMBL" id="JAOVZQ010000001">
    <property type="protein sequence ID" value="MCY0095439.1"/>
    <property type="molecule type" value="Genomic_DNA"/>
</dbReference>
<accession>A0ABT3YHR4</accession>
<evidence type="ECO:0000313" key="2">
    <source>
        <dbReference type="EMBL" id="MCY0095439.1"/>
    </source>
</evidence>
<keyword evidence="3" id="KW-1185">Reference proteome</keyword>
<name>A0ABT3YHR4_9HYPH</name>
<gene>
    <name evidence="2" type="ORF">OEG82_15645</name>
</gene>
<comment type="caution">
    <text evidence="2">The sequence shown here is derived from an EMBL/GenBank/DDBJ whole genome shotgun (WGS) entry which is preliminary data.</text>
</comment>
<proteinExistence type="predicted"/>
<sequence>MTHHPLTSLITASALALALLGIAGCDDRSGADTEQGETVPGSITDAPADQATPPASPAD</sequence>
<feature type="region of interest" description="Disordered" evidence="1">
    <location>
        <begin position="25"/>
        <end position="59"/>
    </location>
</feature>